<organism evidence="2 3">
    <name type="scientific">Costertonia aggregata</name>
    <dbReference type="NCBI Taxonomy" id="343403"/>
    <lineage>
        <taxon>Bacteria</taxon>
        <taxon>Pseudomonadati</taxon>
        <taxon>Bacteroidota</taxon>
        <taxon>Flavobacteriia</taxon>
        <taxon>Flavobacteriales</taxon>
        <taxon>Flavobacteriaceae</taxon>
        <taxon>Costertonia</taxon>
    </lineage>
</organism>
<name>A0A7H9AR50_9FLAO</name>
<protein>
    <submittedName>
        <fullName evidence="2">Uncharacterized protein</fullName>
    </submittedName>
</protein>
<dbReference type="EMBL" id="CP058595">
    <property type="protein sequence ID" value="QLG45910.1"/>
    <property type="molecule type" value="Genomic_DNA"/>
</dbReference>
<keyword evidence="1" id="KW-0472">Membrane</keyword>
<accession>A0A7H9AR50</accession>
<dbReference type="RefSeq" id="WP_179242197.1">
    <property type="nucleotide sequence ID" value="NZ_CP058595.1"/>
</dbReference>
<keyword evidence="3" id="KW-1185">Reference proteome</keyword>
<evidence type="ECO:0000313" key="2">
    <source>
        <dbReference type="EMBL" id="QLG45910.1"/>
    </source>
</evidence>
<dbReference type="KEGG" id="cagg:HYG79_11305"/>
<evidence type="ECO:0000256" key="1">
    <source>
        <dbReference type="SAM" id="Phobius"/>
    </source>
</evidence>
<gene>
    <name evidence="2" type="ORF">HYG79_11305</name>
</gene>
<evidence type="ECO:0000313" key="3">
    <source>
        <dbReference type="Proteomes" id="UP000509302"/>
    </source>
</evidence>
<proteinExistence type="predicted"/>
<sequence length="165" mass="18719">MDKKTIKENYATFSTEKLKGIVLEIKSLNPEFIPLLQNELIKRNENEVAIGITEYLTSIKYHISESVLFDSILNFRKAGLTETEIDFELKSNHGIDSNYAELVRISLKEKGKENIAIGTAMIIIPLILGIILLTMRTFIGVFPLLLIGIGIWRLNKGIMQKRVNN</sequence>
<feature type="transmembrane region" description="Helical" evidence="1">
    <location>
        <begin position="138"/>
        <end position="155"/>
    </location>
</feature>
<keyword evidence="1" id="KW-0812">Transmembrane</keyword>
<reference evidence="2 3" key="1">
    <citation type="journal article" date="2006" name="Int. J. Syst. Evol. Microbiol.">
        <title>Costertonia aggregata gen. nov., sp. nov., a mesophilic marine bacterium of the family Flavobacteriaceae, isolated from a mature biofilm.</title>
        <authorList>
            <person name="Kwon K.K."/>
            <person name="Lee Y.K."/>
            <person name="Lee H.K."/>
        </authorList>
    </citation>
    <scope>NUCLEOTIDE SEQUENCE [LARGE SCALE GENOMIC DNA]</scope>
    <source>
        <strain evidence="2 3">KCCM 42265</strain>
    </source>
</reference>
<dbReference type="Proteomes" id="UP000509302">
    <property type="component" value="Chromosome"/>
</dbReference>
<keyword evidence="1" id="KW-1133">Transmembrane helix</keyword>
<feature type="transmembrane region" description="Helical" evidence="1">
    <location>
        <begin position="114"/>
        <end position="132"/>
    </location>
</feature>
<dbReference type="AlphaFoldDB" id="A0A7H9AR50"/>